<dbReference type="FunFam" id="1.10.1200.10:FF:000016">
    <property type="entry name" value="Non-ribosomal peptide synthase"/>
    <property type="match status" value="1"/>
</dbReference>
<dbReference type="Gene3D" id="3.40.50.150">
    <property type="entry name" value="Vaccinia Virus protein VP39"/>
    <property type="match status" value="1"/>
</dbReference>
<dbReference type="SUPFAM" id="SSF52777">
    <property type="entry name" value="CoA-dependent acyltransferases"/>
    <property type="match status" value="2"/>
</dbReference>
<dbReference type="Gene3D" id="3.30.559.30">
    <property type="entry name" value="Nonribosomal peptide synthetase, condensation domain"/>
    <property type="match status" value="1"/>
</dbReference>
<gene>
    <name evidence="6" type="ORF">AQ490_16150</name>
</gene>
<dbReference type="RefSeq" id="WP_026219735.1">
    <property type="nucleotide sequence ID" value="NZ_LLZU01000005.1"/>
</dbReference>
<dbReference type="Pfam" id="PF00975">
    <property type="entry name" value="Thioesterase"/>
    <property type="match status" value="1"/>
</dbReference>
<dbReference type="GO" id="GO:0005737">
    <property type="term" value="C:cytoplasm"/>
    <property type="evidence" value="ECO:0007669"/>
    <property type="project" value="TreeGrafter"/>
</dbReference>
<dbReference type="STRING" id="76728.AQ490_16150"/>
<dbReference type="SUPFAM" id="SSF53335">
    <property type="entry name" value="S-adenosyl-L-methionine-dependent methyltransferases"/>
    <property type="match status" value="1"/>
</dbReference>
<dbReference type="SMART" id="SM00823">
    <property type="entry name" value="PKS_PP"/>
    <property type="match status" value="1"/>
</dbReference>
<reference evidence="6 7" key="1">
    <citation type="submission" date="2015-10" db="EMBL/GenBank/DDBJ databases">
        <title>Draft genome sequence of pyrrolomycin-producing Streptomyces vitaminophilus.</title>
        <authorList>
            <person name="Graham D.E."/>
            <person name="Mahan K.M."/>
            <person name="Klingeman D.M."/>
            <person name="Hettich R.L."/>
            <person name="Parry R.J."/>
        </authorList>
    </citation>
    <scope>NUCLEOTIDE SEQUENCE [LARGE SCALE GENOMIC DNA]</scope>
    <source>
        <strain evidence="6 7">ATCC 31673</strain>
    </source>
</reference>
<dbReference type="GO" id="GO:0009403">
    <property type="term" value="P:toxin biosynthetic process"/>
    <property type="evidence" value="ECO:0007669"/>
    <property type="project" value="UniProtKB-ARBA"/>
</dbReference>
<dbReference type="InterPro" id="IPR045851">
    <property type="entry name" value="AMP-bd_C_sf"/>
</dbReference>
<dbReference type="PROSITE" id="PS50075">
    <property type="entry name" value="CARRIER"/>
    <property type="match status" value="1"/>
</dbReference>
<keyword evidence="7" id="KW-1185">Reference proteome</keyword>
<sequence length="1752" mass="190809">MTTDQQRSAVTPGGVEDVHVLSPMQEGMLYHTLRHPDSAVYLQQAAVTFHGPLDPETFRRAWQTVLGRHTSLRTSFRWERLDKPVQVVHREARVPLEEHDWTDLSPQARRAREEDLLEQDRKNGFDLERAPLIRLHLARLADDRHRFAFSLHHIIQDGWSTGIMLREVGAAYRSLARGEAPSLPPVRPFRDYVRWLASRDPAEAEAFWRRRLDGFTEPTRLLRLSSPARTGNAQHARRHTLDAGATAALTAAATEQRVTLNTVLQAAWGLLLSRYSGRADVVFGGVSSGRPPELEGVEDMVGLFVTTVPTRLRVDPDREVGDWLREVQADALAARAHEHVPMTRIQEWSSTPPGVELFESVQVLQNLDDDPLAAIWRGFEGLTIDDFTYYTRTNYPLTLAGLPGERLGLRVSYDPTWLADDAAERLLGHLATLLTELTADPRRRLRQVPMLTGEERRHLAEWSTGPASEPGSAQRAVAAHAARAPQAVAVASGGRRLTYRELDQRVNRLAHHLAGRAVGRDTVVGILLPDRMAEVEALLAVSRAGGAPLVLDPQLPPARLAAEVRQVRPHLVLSVGDAAGGLPARDCQVLLLDEEAGNVERQPAEPPATGVAEDWLAAVVTTAGATGEPKPVLLDGAAVSAMSHAAGTGFGLTSDDVVLHLAPPGSADALFELHLALVSGATLRLPERAVSASALLADPAALAGVTCARVTPALLAALPGDGALPGVRTLLVSGERCAPGTLRRWAAGRALFHVYATAETAGLAAAARIGAEPDAPTALRPTSGVTAHVMDGTGEPLPVGVPGELHLGGPAVARGYLGRPALTAERFRSDPFSDRRHARLLRTGDLARWTGDGRLEVLGRTDRRMTVRGHVVDPAEVEDALVSLPTVEQVVVTADGRGEERRLVAHVVPVAEGTDRGAADLEDDQVGQWREVFGHTYAGPAASDDAEFNTVGWNSSFTGAAIPQEEMREWLDATLDRLRALAPRRVLEIGCGTGMLLLPLSRACEQYWATDLSPAAIDYVRGRLDPSVAERVTLRCQEGDDFTGVPEGAFDLVVINSVAQYFPHAEYLRRVLDRARGALRPGGQVFVGDVRSLPLMPAMHLDIQLANSFDHRDARELAQAVDRDCRRDEELVLHPDFFRRIVAESPHGGVTRITAKRGRAHNEMSRFRYDALLTFGTVPGDAGAAPDGQPSLVRSTWEEDGGTLEGLREALSKGPDALLVRSVPDLRAHGLAVAARALAEGSGPRNAGALRAAIDADDAVEPEALHALAADCGYAAELLVGEEPGTVDALFTPVGGPWDQPGAARVALWSAVDAARPVPLPWPRCANDPLTHRRERRLLPRLFTALEAALPSHLVPDDIVLAGGLPLTRHGRPDVAALPSPERPARADVEAFTPPRDSTELLIAKVWEDVLGVRPVGVTDNFFALGGHSLLAMRVISRLQRRFDRDLDLAVLFGKPTVAELADVLRPGDGQEARSPIVPLRSQGSKPPFFAVHQTGMNTLVYQFLADELGPDQPFYMLEHPDIARFERLEDLAAHYTAAIREEFPEGPYRLGGLSFGGLVAFEVAQQLVDAGEEVDLVTLFEASLAGTPPDKGSPQRLLAYRTHHYARVFELIFHRSVRLTEEELLPLDEQGQLELLYARVEEVLAGDIGIDLFRSTVEAVRTARRMVQGYRPRPWDRPLHLYIGLEPMPEGINDPEFYRPDRALGWDAVAPRLEITDVPGDHLTLLNPPHVQVLVRHLRPLLGGGDPEERS</sequence>
<comment type="similarity">
    <text evidence="2">Belongs to the ATP-dependent AMP-binding enzyme family.</text>
</comment>
<dbReference type="PROSITE" id="PS00012">
    <property type="entry name" value="PHOSPHOPANTETHEINE"/>
    <property type="match status" value="1"/>
</dbReference>
<dbReference type="EMBL" id="LLZU01000005">
    <property type="protein sequence ID" value="KRV50591.1"/>
    <property type="molecule type" value="Genomic_DNA"/>
</dbReference>
<dbReference type="Gene3D" id="1.10.1200.10">
    <property type="entry name" value="ACP-like"/>
    <property type="match status" value="1"/>
</dbReference>
<dbReference type="InterPro" id="IPR001031">
    <property type="entry name" value="Thioesterase"/>
</dbReference>
<name>A0A0T6LXX8_WENVI</name>
<dbReference type="GO" id="GO:0072330">
    <property type="term" value="P:monocarboxylic acid biosynthetic process"/>
    <property type="evidence" value="ECO:0007669"/>
    <property type="project" value="UniProtKB-ARBA"/>
</dbReference>
<accession>A0A0T6LXX8</accession>
<dbReference type="GO" id="GO:0017000">
    <property type="term" value="P:antibiotic biosynthetic process"/>
    <property type="evidence" value="ECO:0007669"/>
    <property type="project" value="UniProtKB-ARBA"/>
</dbReference>
<dbReference type="Pfam" id="PF00668">
    <property type="entry name" value="Condensation"/>
    <property type="match status" value="1"/>
</dbReference>
<dbReference type="eggNOG" id="COG1020">
    <property type="taxonomic scope" value="Bacteria"/>
</dbReference>
<dbReference type="Pfam" id="PF08242">
    <property type="entry name" value="Methyltransf_12"/>
    <property type="match status" value="1"/>
</dbReference>
<dbReference type="CDD" id="cd19543">
    <property type="entry name" value="DCL_NRPS"/>
    <property type="match status" value="1"/>
</dbReference>
<evidence type="ECO:0000313" key="7">
    <source>
        <dbReference type="Proteomes" id="UP000050867"/>
    </source>
</evidence>
<dbReference type="Pfam" id="PF00501">
    <property type="entry name" value="AMP-binding"/>
    <property type="match status" value="1"/>
</dbReference>
<dbReference type="InterPro" id="IPR013217">
    <property type="entry name" value="Methyltransf_12"/>
</dbReference>
<dbReference type="Proteomes" id="UP000050867">
    <property type="component" value="Unassembled WGS sequence"/>
</dbReference>
<organism evidence="6 7">
    <name type="scientific">Wenjunlia vitaminophila</name>
    <name type="common">Streptomyces vitaminophilus</name>
    <dbReference type="NCBI Taxonomy" id="76728"/>
    <lineage>
        <taxon>Bacteria</taxon>
        <taxon>Bacillati</taxon>
        <taxon>Actinomycetota</taxon>
        <taxon>Actinomycetes</taxon>
        <taxon>Kitasatosporales</taxon>
        <taxon>Streptomycetaceae</taxon>
        <taxon>Wenjunlia</taxon>
    </lineage>
</organism>
<evidence type="ECO:0000256" key="4">
    <source>
        <dbReference type="ARBA" id="ARBA00022553"/>
    </source>
</evidence>
<dbReference type="Gene3D" id="3.30.559.10">
    <property type="entry name" value="Chloramphenicol acetyltransferase-like domain"/>
    <property type="match status" value="1"/>
</dbReference>
<comment type="cofactor">
    <cofactor evidence="1">
        <name>pantetheine 4'-phosphate</name>
        <dbReference type="ChEBI" id="CHEBI:47942"/>
    </cofactor>
</comment>
<keyword evidence="3" id="KW-0596">Phosphopantetheine</keyword>
<dbReference type="SUPFAM" id="SSF53474">
    <property type="entry name" value="alpha/beta-Hydrolases"/>
    <property type="match status" value="1"/>
</dbReference>
<dbReference type="InterPro" id="IPR029058">
    <property type="entry name" value="AB_hydrolase_fold"/>
</dbReference>
<dbReference type="PANTHER" id="PTHR45527">
    <property type="entry name" value="NONRIBOSOMAL PEPTIDE SYNTHETASE"/>
    <property type="match status" value="1"/>
</dbReference>
<dbReference type="InterPro" id="IPR000873">
    <property type="entry name" value="AMP-dep_synth/lig_dom"/>
</dbReference>
<protein>
    <recommendedName>
        <fullName evidence="5">Carrier domain-containing protein</fullName>
    </recommendedName>
</protein>
<comment type="caution">
    <text evidence="6">The sequence shown here is derived from an EMBL/GenBank/DDBJ whole genome shotgun (WGS) entry which is preliminary data.</text>
</comment>
<dbReference type="InterPro" id="IPR020806">
    <property type="entry name" value="PKS_PP-bd"/>
</dbReference>
<dbReference type="CDD" id="cd02440">
    <property type="entry name" value="AdoMet_MTases"/>
    <property type="match status" value="1"/>
</dbReference>
<dbReference type="Gene3D" id="3.40.50.1820">
    <property type="entry name" value="alpha/beta hydrolase"/>
    <property type="match status" value="1"/>
</dbReference>
<dbReference type="SUPFAM" id="SSF47336">
    <property type="entry name" value="ACP-like"/>
    <property type="match status" value="1"/>
</dbReference>
<dbReference type="FunFam" id="3.30.559.10:FF:000012">
    <property type="entry name" value="Non-ribosomal peptide synthetase"/>
    <property type="match status" value="1"/>
</dbReference>
<evidence type="ECO:0000256" key="2">
    <source>
        <dbReference type="ARBA" id="ARBA00006432"/>
    </source>
</evidence>
<dbReference type="Gene3D" id="3.40.50.12780">
    <property type="entry name" value="N-terminal domain of ligase-like"/>
    <property type="match status" value="1"/>
</dbReference>
<dbReference type="InterPro" id="IPR006162">
    <property type="entry name" value="Ppantetheine_attach_site"/>
</dbReference>
<dbReference type="SUPFAM" id="SSF56801">
    <property type="entry name" value="Acetyl-CoA synthetase-like"/>
    <property type="match status" value="1"/>
</dbReference>
<dbReference type="Gene3D" id="3.30.300.30">
    <property type="match status" value="1"/>
</dbReference>
<evidence type="ECO:0000256" key="3">
    <source>
        <dbReference type="ARBA" id="ARBA00022450"/>
    </source>
</evidence>
<dbReference type="GO" id="GO:0043041">
    <property type="term" value="P:amino acid activation for nonribosomal peptide biosynthetic process"/>
    <property type="evidence" value="ECO:0007669"/>
    <property type="project" value="TreeGrafter"/>
</dbReference>
<dbReference type="GO" id="GO:0008610">
    <property type="term" value="P:lipid biosynthetic process"/>
    <property type="evidence" value="ECO:0007669"/>
    <property type="project" value="UniProtKB-ARBA"/>
</dbReference>
<feature type="domain" description="Carrier" evidence="5">
    <location>
        <begin position="1394"/>
        <end position="1469"/>
    </location>
</feature>
<evidence type="ECO:0000259" key="5">
    <source>
        <dbReference type="PROSITE" id="PS50075"/>
    </source>
</evidence>
<dbReference type="PANTHER" id="PTHR45527:SF1">
    <property type="entry name" value="FATTY ACID SYNTHASE"/>
    <property type="match status" value="1"/>
</dbReference>
<dbReference type="InterPro" id="IPR042099">
    <property type="entry name" value="ANL_N_sf"/>
</dbReference>
<proteinExistence type="inferred from homology"/>
<dbReference type="InterPro" id="IPR023213">
    <property type="entry name" value="CAT-like_dom_sf"/>
</dbReference>
<keyword evidence="4" id="KW-0597">Phosphoprotein</keyword>
<dbReference type="Pfam" id="PF00550">
    <property type="entry name" value="PP-binding"/>
    <property type="match status" value="1"/>
</dbReference>
<dbReference type="InterPro" id="IPR029063">
    <property type="entry name" value="SAM-dependent_MTases_sf"/>
</dbReference>
<evidence type="ECO:0000313" key="6">
    <source>
        <dbReference type="EMBL" id="KRV50591.1"/>
    </source>
</evidence>
<dbReference type="InterPro" id="IPR001242">
    <property type="entry name" value="Condensation_dom"/>
</dbReference>
<dbReference type="InterPro" id="IPR009081">
    <property type="entry name" value="PP-bd_ACP"/>
</dbReference>
<dbReference type="GO" id="GO:0031177">
    <property type="term" value="F:phosphopantetheine binding"/>
    <property type="evidence" value="ECO:0007669"/>
    <property type="project" value="InterPro"/>
</dbReference>
<evidence type="ECO:0000256" key="1">
    <source>
        <dbReference type="ARBA" id="ARBA00001957"/>
    </source>
</evidence>
<dbReference type="InterPro" id="IPR036736">
    <property type="entry name" value="ACP-like_sf"/>
</dbReference>
<dbReference type="GO" id="GO:0003824">
    <property type="term" value="F:catalytic activity"/>
    <property type="evidence" value="ECO:0007669"/>
    <property type="project" value="InterPro"/>
</dbReference>